<evidence type="ECO:0000313" key="11">
    <source>
        <dbReference type="Proteomes" id="UP001211065"/>
    </source>
</evidence>
<keyword evidence="4" id="KW-0479">Metal-binding</keyword>
<evidence type="ECO:0000256" key="8">
    <source>
        <dbReference type="SAM" id="MobiDB-lite"/>
    </source>
</evidence>
<evidence type="ECO:0000256" key="5">
    <source>
        <dbReference type="ARBA" id="ARBA00022771"/>
    </source>
</evidence>
<dbReference type="Pfam" id="PF01753">
    <property type="entry name" value="zf-MYND"/>
    <property type="match status" value="1"/>
</dbReference>
<feature type="region of interest" description="Disordered" evidence="8">
    <location>
        <begin position="584"/>
        <end position="604"/>
    </location>
</feature>
<name>A0AAD5TYB6_9FUNG</name>
<dbReference type="InterPro" id="IPR002893">
    <property type="entry name" value="Znf_MYND"/>
</dbReference>
<feature type="compositionally biased region" description="Polar residues" evidence="8">
    <location>
        <begin position="256"/>
        <end position="289"/>
    </location>
</feature>
<evidence type="ECO:0000256" key="2">
    <source>
        <dbReference type="ARBA" id="ARBA00010655"/>
    </source>
</evidence>
<evidence type="ECO:0000256" key="1">
    <source>
        <dbReference type="ARBA" id="ARBA00004496"/>
    </source>
</evidence>
<dbReference type="SUPFAM" id="SSF144232">
    <property type="entry name" value="HIT/MYND zinc finger-like"/>
    <property type="match status" value="1"/>
</dbReference>
<dbReference type="GO" id="GO:0006511">
    <property type="term" value="P:ubiquitin-dependent protein catabolic process"/>
    <property type="evidence" value="ECO:0007669"/>
    <property type="project" value="TreeGrafter"/>
</dbReference>
<keyword evidence="5 7" id="KW-0863">Zinc-finger</keyword>
<evidence type="ECO:0000256" key="7">
    <source>
        <dbReference type="PROSITE-ProRule" id="PRU00134"/>
    </source>
</evidence>
<evidence type="ECO:0000259" key="9">
    <source>
        <dbReference type="PROSITE" id="PS50865"/>
    </source>
</evidence>
<comment type="subcellular location">
    <subcellularLocation>
        <location evidence="1">Cytoplasm</location>
    </subcellularLocation>
</comment>
<keyword evidence="3" id="KW-0963">Cytoplasm</keyword>
<sequence length="628" mass="69811">MNLLSGAKQAAMVISLNQYDKRALTCTDLLPLTNSLHNLCYMISASTLRISYILATDGGLELIIQIMNKLTSRDTLPRLAYSAALSCLTNVAVRGNQRLRRRLVEAGVIKVIVDLLQKVVEVLKVVKATNNSFSDEPMHPQHVQQQALFMHLQNQTTLNTQMQSPFIIDTNEDLNGVLNDNNETANSNPVQNLLNNNNFIATAAESDAMNSGSTLVENANSYSIFTSTNNANNGSSSPTQAQQREILTANDRRQILDSNQNIPSTSDSDNESLNTRSSNLFSSGQNEQESASRFTFNNINNDNNIPLQRPLHSRADFLNRTLGTANFETRDSEVDFATTEQENFNFASHATIDVAIEVGNDVRSGEPMEQSSDVQSNSVDNNMNDVRSGGDSGSSESTSDSHFHEILYRVEDILQAIKIIAYLSKYPTIRQDLHAYSGKNVFELVEIFTGPSNLVEIRKWATVCMRNAFKRDTTTASSNTNFGTFGSAMSNYSSSIMNADILDSTDSSSSCGTNLRRCGFLKCGKVEKTPRQFSKCSRCRRITYCCKLCQRNAWPLHKHWCLKYEAHGNEQQLQNELPQNNENLQEQQEEKDVNLDDEGDSTTAENVSDEVIMGEIAALNDDVLMTLD</sequence>
<keyword evidence="11" id="KW-1185">Reference proteome</keyword>
<proteinExistence type="inferred from homology"/>
<feature type="compositionally biased region" description="Low complexity" evidence="8">
    <location>
        <begin position="370"/>
        <end position="386"/>
    </location>
</feature>
<comment type="similarity">
    <text evidence="2">Belongs to the MUB1/samB family.</text>
</comment>
<evidence type="ECO:0000256" key="6">
    <source>
        <dbReference type="ARBA" id="ARBA00022833"/>
    </source>
</evidence>
<accession>A0AAD5TYB6</accession>
<feature type="region of interest" description="Disordered" evidence="8">
    <location>
        <begin position="252"/>
        <end position="289"/>
    </location>
</feature>
<dbReference type="EMBL" id="JADGJW010000467">
    <property type="protein sequence ID" value="KAJ3216636.1"/>
    <property type="molecule type" value="Genomic_DNA"/>
</dbReference>
<dbReference type="PANTHER" id="PTHR47442:SF1">
    <property type="entry name" value="MYND-TYPE ZINC FINGER PROTEIN MUB1"/>
    <property type="match status" value="1"/>
</dbReference>
<dbReference type="AlphaFoldDB" id="A0AAD5TYB6"/>
<evidence type="ECO:0000313" key="10">
    <source>
        <dbReference type="EMBL" id="KAJ3216636.1"/>
    </source>
</evidence>
<dbReference type="Gene3D" id="6.10.140.2220">
    <property type="match status" value="1"/>
</dbReference>
<dbReference type="Gene3D" id="1.25.10.10">
    <property type="entry name" value="Leucine-rich Repeat Variant"/>
    <property type="match status" value="1"/>
</dbReference>
<dbReference type="InterPro" id="IPR011989">
    <property type="entry name" value="ARM-like"/>
</dbReference>
<dbReference type="GO" id="GO:0008270">
    <property type="term" value="F:zinc ion binding"/>
    <property type="evidence" value="ECO:0007669"/>
    <property type="project" value="UniProtKB-KW"/>
</dbReference>
<dbReference type="PANTHER" id="PTHR47442">
    <property type="entry name" value="MYND-TYPE ZINC FINGER PROTEIN MUB1"/>
    <property type="match status" value="1"/>
</dbReference>
<organism evidence="10 11">
    <name type="scientific">Clydaea vesicula</name>
    <dbReference type="NCBI Taxonomy" id="447962"/>
    <lineage>
        <taxon>Eukaryota</taxon>
        <taxon>Fungi</taxon>
        <taxon>Fungi incertae sedis</taxon>
        <taxon>Chytridiomycota</taxon>
        <taxon>Chytridiomycota incertae sedis</taxon>
        <taxon>Chytridiomycetes</taxon>
        <taxon>Lobulomycetales</taxon>
        <taxon>Lobulomycetaceae</taxon>
        <taxon>Clydaea</taxon>
    </lineage>
</organism>
<dbReference type="GO" id="GO:0007163">
    <property type="term" value="P:establishment or maintenance of cell polarity"/>
    <property type="evidence" value="ECO:0007669"/>
    <property type="project" value="TreeGrafter"/>
</dbReference>
<evidence type="ECO:0000256" key="4">
    <source>
        <dbReference type="ARBA" id="ARBA00022723"/>
    </source>
</evidence>
<keyword evidence="6" id="KW-0862">Zinc</keyword>
<dbReference type="InterPro" id="IPR051664">
    <property type="entry name" value="MYND-type_zinc_finger"/>
</dbReference>
<dbReference type="GO" id="GO:1990304">
    <property type="term" value="C:MUB1-RAD6-UBR2 ubiquitin ligase complex"/>
    <property type="evidence" value="ECO:0007669"/>
    <property type="project" value="TreeGrafter"/>
</dbReference>
<reference evidence="10" key="1">
    <citation type="submission" date="2020-05" db="EMBL/GenBank/DDBJ databases">
        <title>Phylogenomic resolution of chytrid fungi.</title>
        <authorList>
            <person name="Stajich J.E."/>
            <person name="Amses K."/>
            <person name="Simmons R."/>
            <person name="Seto K."/>
            <person name="Myers J."/>
            <person name="Bonds A."/>
            <person name="Quandt C.A."/>
            <person name="Barry K."/>
            <person name="Liu P."/>
            <person name="Grigoriev I."/>
            <person name="Longcore J.E."/>
            <person name="James T.Y."/>
        </authorList>
    </citation>
    <scope>NUCLEOTIDE SEQUENCE</scope>
    <source>
        <strain evidence="10">JEL0476</strain>
    </source>
</reference>
<evidence type="ECO:0000256" key="3">
    <source>
        <dbReference type="ARBA" id="ARBA00022490"/>
    </source>
</evidence>
<dbReference type="GO" id="GO:0005737">
    <property type="term" value="C:cytoplasm"/>
    <property type="evidence" value="ECO:0007669"/>
    <property type="project" value="UniProtKB-SubCell"/>
</dbReference>
<dbReference type="PROSITE" id="PS50865">
    <property type="entry name" value="ZF_MYND_2"/>
    <property type="match status" value="1"/>
</dbReference>
<protein>
    <recommendedName>
        <fullName evidence="9">MYND-type domain-containing protein</fullName>
    </recommendedName>
</protein>
<feature type="domain" description="MYND-type" evidence="9">
    <location>
        <begin position="520"/>
        <end position="561"/>
    </location>
</feature>
<dbReference type="Proteomes" id="UP001211065">
    <property type="component" value="Unassembled WGS sequence"/>
</dbReference>
<comment type="caution">
    <text evidence="10">The sequence shown here is derived from an EMBL/GenBank/DDBJ whole genome shotgun (WGS) entry which is preliminary data.</text>
</comment>
<gene>
    <name evidence="10" type="ORF">HK099_005784</name>
</gene>
<feature type="region of interest" description="Disordered" evidence="8">
    <location>
        <begin position="363"/>
        <end position="399"/>
    </location>
</feature>